<dbReference type="PANTHER" id="PTHR34663:SF9">
    <property type="entry name" value="OS06G0637400 PROTEIN"/>
    <property type="match status" value="1"/>
</dbReference>
<organism evidence="3 4">
    <name type="scientific">Artemisia annua</name>
    <name type="common">Sweet wormwood</name>
    <dbReference type="NCBI Taxonomy" id="35608"/>
    <lineage>
        <taxon>Eukaryota</taxon>
        <taxon>Viridiplantae</taxon>
        <taxon>Streptophyta</taxon>
        <taxon>Embryophyta</taxon>
        <taxon>Tracheophyta</taxon>
        <taxon>Spermatophyta</taxon>
        <taxon>Magnoliopsida</taxon>
        <taxon>eudicotyledons</taxon>
        <taxon>Gunneridae</taxon>
        <taxon>Pentapetalae</taxon>
        <taxon>asterids</taxon>
        <taxon>campanulids</taxon>
        <taxon>Asterales</taxon>
        <taxon>Asteraceae</taxon>
        <taxon>Asteroideae</taxon>
        <taxon>Anthemideae</taxon>
        <taxon>Artemisiinae</taxon>
        <taxon>Artemisia</taxon>
    </lineage>
</organism>
<dbReference type="EMBL" id="PKPP01000754">
    <property type="protein sequence ID" value="PWA89053.1"/>
    <property type="molecule type" value="Genomic_DNA"/>
</dbReference>
<evidence type="ECO:0000256" key="1">
    <source>
        <dbReference type="SAM" id="MobiDB-lite"/>
    </source>
</evidence>
<dbReference type="Proteomes" id="UP000245207">
    <property type="component" value="Unassembled WGS sequence"/>
</dbReference>
<feature type="signal peptide" evidence="2">
    <location>
        <begin position="1"/>
        <end position="25"/>
    </location>
</feature>
<accession>A0A2U1PTJ4</accession>
<protein>
    <submittedName>
        <fullName evidence="3">Uncharacterized protein</fullName>
    </submittedName>
</protein>
<name>A0A2U1PTJ4_ARTAN</name>
<dbReference type="PANTHER" id="PTHR34663">
    <property type="entry name" value="OS06G0637400 PROTEIN"/>
    <property type="match status" value="1"/>
</dbReference>
<dbReference type="GO" id="GO:0050793">
    <property type="term" value="P:regulation of developmental process"/>
    <property type="evidence" value="ECO:0007669"/>
    <property type="project" value="InterPro"/>
</dbReference>
<dbReference type="AlphaFoldDB" id="A0A2U1PTJ4"/>
<evidence type="ECO:0000313" key="4">
    <source>
        <dbReference type="Proteomes" id="UP000245207"/>
    </source>
</evidence>
<evidence type="ECO:0000256" key="2">
    <source>
        <dbReference type="SAM" id="SignalP"/>
    </source>
</evidence>
<gene>
    <name evidence="3" type="ORF">CTI12_AA114350</name>
</gene>
<dbReference type="GO" id="GO:0045087">
    <property type="term" value="P:innate immune response"/>
    <property type="evidence" value="ECO:0007669"/>
    <property type="project" value="InterPro"/>
</dbReference>
<feature type="chain" id="PRO_5015452853" evidence="2">
    <location>
        <begin position="26"/>
        <end position="131"/>
    </location>
</feature>
<dbReference type="OrthoDB" id="1936010at2759"/>
<evidence type="ECO:0000313" key="3">
    <source>
        <dbReference type="EMBL" id="PWA89053.1"/>
    </source>
</evidence>
<dbReference type="InterPro" id="IPR044700">
    <property type="entry name" value="PIP2/PIPL1"/>
</dbReference>
<keyword evidence="2" id="KW-0732">Signal</keyword>
<proteinExistence type="predicted"/>
<reference evidence="3 4" key="1">
    <citation type="journal article" date="2018" name="Mol. Plant">
        <title>The genome of Artemisia annua provides insight into the evolution of Asteraceae family and artemisinin biosynthesis.</title>
        <authorList>
            <person name="Shen Q."/>
            <person name="Zhang L."/>
            <person name="Liao Z."/>
            <person name="Wang S."/>
            <person name="Yan T."/>
            <person name="Shi P."/>
            <person name="Liu M."/>
            <person name="Fu X."/>
            <person name="Pan Q."/>
            <person name="Wang Y."/>
            <person name="Lv Z."/>
            <person name="Lu X."/>
            <person name="Zhang F."/>
            <person name="Jiang W."/>
            <person name="Ma Y."/>
            <person name="Chen M."/>
            <person name="Hao X."/>
            <person name="Li L."/>
            <person name="Tang Y."/>
            <person name="Lv G."/>
            <person name="Zhou Y."/>
            <person name="Sun X."/>
            <person name="Brodelius P.E."/>
            <person name="Rose J.K.C."/>
            <person name="Tang K."/>
        </authorList>
    </citation>
    <scope>NUCLEOTIDE SEQUENCE [LARGE SCALE GENOMIC DNA]</scope>
    <source>
        <strain evidence="4">cv. Huhao1</strain>
        <tissue evidence="3">Leaf</tissue>
    </source>
</reference>
<keyword evidence="4" id="KW-1185">Reference proteome</keyword>
<feature type="region of interest" description="Disordered" evidence="1">
    <location>
        <begin position="101"/>
        <end position="131"/>
    </location>
</feature>
<sequence>MAKVLAYQNLVTLFVLLNLTFLINARPLNIMNDFSLGSILDAGPSPGIGHGVEDKATLGGIKAGPSPGIGHGYALGGIKVSPSHATGHEFMGIQTLGGIKDGPSPGIGHRFVTAPTLGELKKSGPSPGAGH</sequence>
<comment type="caution">
    <text evidence="3">The sequence shown here is derived from an EMBL/GenBank/DDBJ whole genome shotgun (WGS) entry which is preliminary data.</text>
</comment>